<keyword evidence="1" id="KW-0812">Transmembrane</keyword>
<keyword evidence="1" id="KW-1133">Transmembrane helix</keyword>
<accession>A0ABM1BQF4</accession>
<organism evidence="2 3">
    <name type="scientific">Limulus polyphemus</name>
    <name type="common">Atlantic horseshoe crab</name>
    <dbReference type="NCBI Taxonomy" id="6850"/>
    <lineage>
        <taxon>Eukaryota</taxon>
        <taxon>Metazoa</taxon>
        <taxon>Ecdysozoa</taxon>
        <taxon>Arthropoda</taxon>
        <taxon>Chelicerata</taxon>
        <taxon>Merostomata</taxon>
        <taxon>Xiphosura</taxon>
        <taxon>Limulidae</taxon>
        <taxon>Limulus</taxon>
    </lineage>
</organism>
<evidence type="ECO:0000313" key="2">
    <source>
        <dbReference type="Proteomes" id="UP000694941"/>
    </source>
</evidence>
<dbReference type="Proteomes" id="UP000694941">
    <property type="component" value="Unplaced"/>
</dbReference>
<evidence type="ECO:0000256" key="1">
    <source>
        <dbReference type="SAM" id="Phobius"/>
    </source>
</evidence>
<gene>
    <name evidence="3" type="primary">LOC106470649</name>
</gene>
<name>A0ABM1BQF4_LIMPO</name>
<keyword evidence="2" id="KW-1185">Reference proteome</keyword>
<sequence length="138" mass="15285">MDDSTVADTNIDEGSIIIYLGVFGVILLLLCLICYCCQKKLQDDGDLQTLNGDTPYITNEGGNNHFVTIDREVNETTTPSPPPTYDAVIEKEIPFRFGNQSPPSYDVALSHQNRLDDSLGLEDSSVSIRPVYQRLLTT</sequence>
<evidence type="ECO:0000313" key="3">
    <source>
        <dbReference type="RefSeq" id="XP_013786671.1"/>
    </source>
</evidence>
<proteinExistence type="predicted"/>
<reference evidence="3" key="1">
    <citation type="submission" date="2025-08" db="UniProtKB">
        <authorList>
            <consortium name="RefSeq"/>
        </authorList>
    </citation>
    <scope>IDENTIFICATION</scope>
    <source>
        <tissue evidence="3">Muscle</tissue>
    </source>
</reference>
<feature type="transmembrane region" description="Helical" evidence="1">
    <location>
        <begin position="16"/>
        <end position="37"/>
    </location>
</feature>
<dbReference type="RefSeq" id="XP_013786671.1">
    <property type="nucleotide sequence ID" value="XM_013931217.2"/>
</dbReference>
<dbReference type="GeneID" id="106470649"/>
<keyword evidence="1" id="KW-0472">Membrane</keyword>
<protein>
    <submittedName>
        <fullName evidence="3">Uncharacterized protein LOC106470649 isoform X1</fullName>
    </submittedName>
</protein>